<name>A0A5R9E174_9ACTN</name>
<evidence type="ECO:0000256" key="2">
    <source>
        <dbReference type="SAM" id="MobiDB-lite"/>
    </source>
</evidence>
<protein>
    <submittedName>
        <fullName evidence="4">M23 family metallopeptidase</fullName>
    </submittedName>
</protein>
<keyword evidence="5" id="KW-1185">Reference proteome</keyword>
<dbReference type="PANTHER" id="PTHR21666">
    <property type="entry name" value="PEPTIDASE-RELATED"/>
    <property type="match status" value="1"/>
</dbReference>
<feature type="compositionally biased region" description="Basic residues" evidence="2">
    <location>
        <begin position="315"/>
        <end position="342"/>
    </location>
</feature>
<comment type="caution">
    <text evidence="4">The sequence shown here is derived from an EMBL/GenBank/DDBJ whole genome shotgun (WGS) entry which is preliminary data.</text>
</comment>
<dbReference type="AlphaFoldDB" id="A0A5R9E174"/>
<dbReference type="OrthoDB" id="5245088at2"/>
<dbReference type="CDD" id="cd12797">
    <property type="entry name" value="M23_peptidase"/>
    <property type="match status" value="1"/>
</dbReference>
<dbReference type="GO" id="GO:0004222">
    <property type="term" value="F:metalloendopeptidase activity"/>
    <property type="evidence" value="ECO:0007669"/>
    <property type="project" value="TreeGrafter"/>
</dbReference>
<dbReference type="InterPro" id="IPR011055">
    <property type="entry name" value="Dup_hybrid_motif"/>
</dbReference>
<accession>A0A5R9E174</accession>
<reference evidence="4 5" key="1">
    <citation type="submission" date="2019-05" db="EMBL/GenBank/DDBJ databases">
        <title>Streptomyces marianii sp. nov., a novel marine actinomycete from southern coast of India.</title>
        <authorList>
            <person name="Iniyan A.M."/>
            <person name="Wink J."/>
            <person name="Ramprasad E."/>
            <person name="Ramana C.V."/>
            <person name="Bunk B."/>
            <person name="Sproer C."/>
            <person name="Joseph F.-J.R.S."/>
            <person name="Vincent S.G.P."/>
        </authorList>
    </citation>
    <scope>NUCLEOTIDE SEQUENCE [LARGE SCALE GENOMIC DNA]</scope>
    <source>
        <strain evidence="4 5">ICN19</strain>
    </source>
</reference>
<proteinExistence type="predicted"/>
<dbReference type="InterPro" id="IPR050570">
    <property type="entry name" value="Cell_wall_metabolism_enzyme"/>
</dbReference>
<feature type="region of interest" description="Disordered" evidence="2">
    <location>
        <begin position="237"/>
        <end position="487"/>
    </location>
</feature>
<evidence type="ECO:0000259" key="3">
    <source>
        <dbReference type="Pfam" id="PF01551"/>
    </source>
</evidence>
<evidence type="ECO:0000256" key="1">
    <source>
        <dbReference type="ARBA" id="ARBA00022729"/>
    </source>
</evidence>
<feature type="compositionally biased region" description="Basic residues" evidence="2">
    <location>
        <begin position="260"/>
        <end position="276"/>
    </location>
</feature>
<dbReference type="InterPro" id="IPR016047">
    <property type="entry name" value="M23ase_b-sheet_dom"/>
</dbReference>
<feature type="compositionally biased region" description="Gly residues" evidence="2">
    <location>
        <begin position="244"/>
        <end position="256"/>
    </location>
</feature>
<keyword evidence="1" id="KW-0732">Signal</keyword>
<dbReference type="Pfam" id="PF01551">
    <property type="entry name" value="Peptidase_M23"/>
    <property type="match status" value="1"/>
</dbReference>
<feature type="compositionally biased region" description="Polar residues" evidence="2">
    <location>
        <begin position="347"/>
        <end position="357"/>
    </location>
</feature>
<feature type="domain" description="M23ase beta-sheet core" evidence="3">
    <location>
        <begin position="67"/>
        <end position="164"/>
    </location>
</feature>
<dbReference type="Gene3D" id="2.70.70.10">
    <property type="entry name" value="Glucose Permease (Domain IIA)"/>
    <property type="match status" value="1"/>
</dbReference>
<feature type="compositionally biased region" description="Basic and acidic residues" evidence="2">
    <location>
        <begin position="439"/>
        <end position="453"/>
    </location>
</feature>
<sequence length="487" mass="50589">MISAEAAGWGTVGVMNRGRRVVTTALAAVLLVALAPVAARAAVWPVGPPRPAVVRGWEPPPSPYGRGHRGVDLAAPPGTEVRAAAPGRVSFAGPVAGRGVLSIELTGTGDFPLRTTYEPVRPLVPPGAVVAEGQVVAVVAAGSSHCPGGCLHWGLRQGEVYLDPLSLLPASALRRGPSRLLPVFGVPLPPRAPGVAAPGLAEASAAPSRAGADTVMALVLTVVAFFSHRALRLGRRSDRRGGDVGHGPGEGVGVAAGPGWRRRCGAGRRPGARRRRAEAPVVSGAEVQGGAVPDGAGASGTPIRDRAGAPWRWGRGCRGRGGGRRAPVRGRRSRGRFRTRRGRVSEVASSAPAQTGPSKHGPAVLPCEVGDLRGGFVPVAHSEQSGPHRAAHLSNGPSQPRRKGRGAPGGGDEDPGGTESEVPESRNSRWARSSRRARRSQEARRCRRCQEARRCRRPRVMRCATGPGRQCPASTGPNRPERGRAEL</sequence>
<gene>
    <name evidence="4" type="ORF">FEF34_10075</name>
</gene>
<dbReference type="PANTHER" id="PTHR21666:SF289">
    <property type="entry name" value="L-ALA--D-GLU ENDOPEPTIDASE"/>
    <property type="match status" value="1"/>
</dbReference>
<evidence type="ECO:0000313" key="4">
    <source>
        <dbReference type="EMBL" id="TLQ43446.1"/>
    </source>
</evidence>
<dbReference type="EMBL" id="VAWE01000001">
    <property type="protein sequence ID" value="TLQ43446.1"/>
    <property type="molecule type" value="Genomic_DNA"/>
</dbReference>
<evidence type="ECO:0000313" key="5">
    <source>
        <dbReference type="Proteomes" id="UP000305921"/>
    </source>
</evidence>
<dbReference type="Proteomes" id="UP000305921">
    <property type="component" value="Unassembled WGS sequence"/>
</dbReference>
<organism evidence="4 5">
    <name type="scientific">Streptomyces marianii</name>
    <dbReference type="NCBI Taxonomy" id="1817406"/>
    <lineage>
        <taxon>Bacteria</taxon>
        <taxon>Bacillati</taxon>
        <taxon>Actinomycetota</taxon>
        <taxon>Actinomycetes</taxon>
        <taxon>Kitasatosporales</taxon>
        <taxon>Streptomycetaceae</taxon>
        <taxon>Streptomyces</taxon>
    </lineage>
</organism>
<dbReference type="SUPFAM" id="SSF51261">
    <property type="entry name" value="Duplicated hybrid motif"/>
    <property type="match status" value="1"/>
</dbReference>